<sequence>MSGLPLFENTALGQMRDGMTKDEMVAHYDSFAELYDEETAKRDYKGPRICAEALAKWLGDRKSSCILDVAAGTGLCGEELRKLGFTSIDGLDPSQRSLDYARSKNRYNKYICDFVGANRTSDIDDDSYDAVSCCGGFILGAMEPDCLPDLIRFVRPGGYVCITTRNNYLTTVKAYSGGKLEAAMLGLQNKGFWEQVSRDVVPGYHPGIDAVIFVYRVLR</sequence>
<accession>C3XY91</accession>
<dbReference type="InterPro" id="IPR041698">
    <property type="entry name" value="Methyltransf_25"/>
</dbReference>
<dbReference type="Pfam" id="PF13649">
    <property type="entry name" value="Methyltransf_25"/>
    <property type="match status" value="1"/>
</dbReference>
<dbReference type="STRING" id="7739.C3XY91"/>
<dbReference type="Gene3D" id="3.40.50.150">
    <property type="entry name" value="Vaccinia Virus protein VP39"/>
    <property type="match status" value="1"/>
</dbReference>
<dbReference type="PANTHER" id="PTHR43591:SF101">
    <property type="entry name" value="METHYLTRANSFERASE-LIKE PROTEIN 27"/>
    <property type="match status" value="1"/>
</dbReference>
<organism>
    <name type="scientific">Branchiostoma floridae</name>
    <name type="common">Florida lancelet</name>
    <name type="synonym">Amphioxus</name>
    <dbReference type="NCBI Taxonomy" id="7739"/>
    <lineage>
        <taxon>Eukaryota</taxon>
        <taxon>Metazoa</taxon>
        <taxon>Chordata</taxon>
        <taxon>Cephalochordata</taxon>
        <taxon>Leptocardii</taxon>
        <taxon>Amphioxiformes</taxon>
        <taxon>Branchiostomatidae</taxon>
        <taxon>Branchiostoma</taxon>
    </lineage>
</organism>
<name>C3XY91_BRAFL</name>
<dbReference type="CDD" id="cd02440">
    <property type="entry name" value="AdoMet_MTases"/>
    <property type="match status" value="1"/>
</dbReference>
<protein>
    <recommendedName>
        <fullName evidence="1">Methyltransferase domain-containing protein</fullName>
    </recommendedName>
</protein>
<evidence type="ECO:0000259" key="1">
    <source>
        <dbReference type="Pfam" id="PF13649"/>
    </source>
</evidence>
<dbReference type="PANTHER" id="PTHR43591">
    <property type="entry name" value="METHYLTRANSFERASE"/>
    <property type="match status" value="1"/>
</dbReference>
<dbReference type="EMBL" id="GG666473">
    <property type="protein sequence ID" value="EEN66776.1"/>
    <property type="molecule type" value="Genomic_DNA"/>
</dbReference>
<dbReference type="AlphaFoldDB" id="C3XY91"/>
<proteinExistence type="predicted"/>
<gene>
    <name evidence="2" type="ORF">BRAFLDRAFT_91552</name>
</gene>
<dbReference type="InParanoid" id="C3XY91"/>
<dbReference type="SUPFAM" id="SSF53335">
    <property type="entry name" value="S-adenosyl-L-methionine-dependent methyltransferases"/>
    <property type="match status" value="1"/>
</dbReference>
<feature type="domain" description="Methyltransferase" evidence="1">
    <location>
        <begin position="66"/>
        <end position="158"/>
    </location>
</feature>
<evidence type="ECO:0000313" key="2">
    <source>
        <dbReference type="EMBL" id="EEN66776.1"/>
    </source>
</evidence>
<dbReference type="InterPro" id="IPR029063">
    <property type="entry name" value="SAM-dependent_MTases_sf"/>
</dbReference>
<dbReference type="eggNOG" id="KOG1541">
    <property type="taxonomic scope" value="Eukaryota"/>
</dbReference>
<reference evidence="2" key="1">
    <citation type="journal article" date="2008" name="Nature">
        <title>The amphioxus genome and the evolution of the chordate karyotype.</title>
        <authorList>
            <consortium name="US DOE Joint Genome Institute (JGI-PGF)"/>
            <person name="Putnam N.H."/>
            <person name="Butts T."/>
            <person name="Ferrier D.E.K."/>
            <person name="Furlong R.F."/>
            <person name="Hellsten U."/>
            <person name="Kawashima T."/>
            <person name="Robinson-Rechavi M."/>
            <person name="Shoguchi E."/>
            <person name="Terry A."/>
            <person name="Yu J.-K."/>
            <person name="Benito-Gutierrez E.L."/>
            <person name="Dubchak I."/>
            <person name="Garcia-Fernandez J."/>
            <person name="Gibson-Brown J.J."/>
            <person name="Grigoriev I.V."/>
            <person name="Horton A.C."/>
            <person name="de Jong P.J."/>
            <person name="Jurka J."/>
            <person name="Kapitonov V.V."/>
            <person name="Kohara Y."/>
            <person name="Kuroki Y."/>
            <person name="Lindquist E."/>
            <person name="Lucas S."/>
            <person name="Osoegawa K."/>
            <person name="Pennacchio L.A."/>
            <person name="Salamov A.A."/>
            <person name="Satou Y."/>
            <person name="Sauka-Spengler T."/>
            <person name="Schmutz J."/>
            <person name="Shin-I T."/>
            <person name="Toyoda A."/>
            <person name="Bronner-Fraser M."/>
            <person name="Fujiyama A."/>
            <person name="Holland L.Z."/>
            <person name="Holland P.W.H."/>
            <person name="Satoh N."/>
            <person name="Rokhsar D.S."/>
        </authorList>
    </citation>
    <scope>NUCLEOTIDE SEQUENCE [LARGE SCALE GENOMIC DNA]</scope>
    <source>
        <strain evidence="2">S238N-H82</strain>
        <tissue evidence="2">Testes</tissue>
    </source>
</reference>